<dbReference type="EMBL" id="JASPKZ010007866">
    <property type="protein sequence ID" value="KAJ9581673.1"/>
    <property type="molecule type" value="Genomic_DNA"/>
</dbReference>
<accession>A0AAD7ZJE8</accession>
<organism evidence="12 13">
    <name type="scientific">Diploptera punctata</name>
    <name type="common">Pacific beetle cockroach</name>
    <dbReference type="NCBI Taxonomy" id="6984"/>
    <lineage>
        <taxon>Eukaryota</taxon>
        <taxon>Metazoa</taxon>
        <taxon>Ecdysozoa</taxon>
        <taxon>Arthropoda</taxon>
        <taxon>Hexapoda</taxon>
        <taxon>Insecta</taxon>
        <taxon>Pterygota</taxon>
        <taxon>Neoptera</taxon>
        <taxon>Polyneoptera</taxon>
        <taxon>Dictyoptera</taxon>
        <taxon>Blattodea</taxon>
        <taxon>Blaberoidea</taxon>
        <taxon>Blaberidae</taxon>
        <taxon>Diplopterinae</taxon>
        <taxon>Diploptera</taxon>
    </lineage>
</organism>
<comment type="catalytic activity">
    <reaction evidence="8 10">
        <text>RNA(n) + a ribonucleoside 5'-triphosphate = RNA(n+1) + diphosphate</text>
        <dbReference type="Rhea" id="RHEA:21248"/>
        <dbReference type="Rhea" id="RHEA-COMP:14527"/>
        <dbReference type="Rhea" id="RHEA-COMP:17342"/>
        <dbReference type="ChEBI" id="CHEBI:33019"/>
        <dbReference type="ChEBI" id="CHEBI:61557"/>
        <dbReference type="ChEBI" id="CHEBI:140395"/>
        <dbReference type="EC" id="2.7.7.6"/>
    </reaction>
</comment>
<evidence type="ECO:0000256" key="10">
    <source>
        <dbReference type="RuleBase" id="RU003805"/>
    </source>
</evidence>
<dbReference type="FunFam" id="1.10.287.280:FF:000001">
    <property type="entry name" value="DNA-directed RNA polymerase"/>
    <property type="match status" value="1"/>
</dbReference>
<proteinExistence type="inferred from homology"/>
<comment type="function">
    <text evidence="10">DNA-dependent RNA polymerase catalyzes the transcription of DNA into RNA using the four ribonucleoside triphosphates as substrates.</text>
</comment>
<evidence type="ECO:0000256" key="6">
    <source>
        <dbReference type="ARBA" id="ARBA00022946"/>
    </source>
</evidence>
<dbReference type="FunFam" id="1.10.1320.10:FF:000002">
    <property type="entry name" value="DNA-directed RNA polymerase"/>
    <property type="match status" value="1"/>
</dbReference>
<dbReference type="PANTHER" id="PTHR10102:SF0">
    <property type="entry name" value="DNA-DIRECTED RNA POLYMERASE, MITOCHONDRIAL"/>
    <property type="match status" value="1"/>
</dbReference>
<dbReference type="InterPro" id="IPR002885">
    <property type="entry name" value="PPR_rpt"/>
</dbReference>
<evidence type="ECO:0000256" key="3">
    <source>
        <dbReference type="ARBA" id="ARBA00022478"/>
    </source>
</evidence>
<keyword evidence="6" id="KW-0809">Transit peptide</keyword>
<dbReference type="SUPFAM" id="SSF56672">
    <property type="entry name" value="DNA/RNA polymerases"/>
    <property type="match status" value="1"/>
</dbReference>
<dbReference type="Gene3D" id="1.10.287.280">
    <property type="match status" value="1"/>
</dbReference>
<dbReference type="InterPro" id="IPR011990">
    <property type="entry name" value="TPR-like_helical_dom_sf"/>
</dbReference>
<evidence type="ECO:0000256" key="5">
    <source>
        <dbReference type="ARBA" id="ARBA00022695"/>
    </source>
</evidence>
<feature type="domain" description="DNA-directed RNA polymerase N-terminal" evidence="11">
    <location>
        <begin position="490"/>
        <end position="805"/>
    </location>
</feature>
<gene>
    <name evidence="12" type="ORF">L9F63_023149</name>
</gene>
<dbReference type="Pfam" id="PF00940">
    <property type="entry name" value="RNA_pol"/>
    <property type="match status" value="1"/>
</dbReference>
<comment type="similarity">
    <text evidence="1 10">Belongs to the phage and mitochondrial RNA polymerase family.</text>
</comment>
<keyword evidence="3 10" id="KW-0240">DNA-directed RNA polymerase</keyword>
<dbReference type="InterPro" id="IPR029262">
    <property type="entry name" value="RPOL_N"/>
</dbReference>
<protein>
    <recommendedName>
        <fullName evidence="2 10">DNA-directed RNA polymerase</fullName>
        <ecNumber evidence="2 10">2.7.7.6</ecNumber>
    </recommendedName>
</protein>
<keyword evidence="4 10" id="KW-0808">Transferase</keyword>
<reference evidence="12" key="2">
    <citation type="submission" date="2023-05" db="EMBL/GenBank/DDBJ databases">
        <authorList>
            <person name="Fouks B."/>
        </authorList>
    </citation>
    <scope>NUCLEOTIDE SEQUENCE</scope>
    <source>
        <strain evidence="12">Stay&amp;Tobe</strain>
        <tissue evidence="12">Testes</tissue>
    </source>
</reference>
<feature type="non-terminal residue" evidence="12">
    <location>
        <position position="1"/>
    </location>
</feature>
<dbReference type="GO" id="GO:0034245">
    <property type="term" value="C:mitochondrial DNA-directed RNA polymerase complex"/>
    <property type="evidence" value="ECO:0007669"/>
    <property type="project" value="TreeGrafter"/>
</dbReference>
<comment type="caution">
    <text evidence="12">The sequence shown here is derived from an EMBL/GenBank/DDBJ whole genome shotgun (WGS) entry which is preliminary data.</text>
</comment>
<evidence type="ECO:0000256" key="2">
    <source>
        <dbReference type="ARBA" id="ARBA00012418"/>
    </source>
</evidence>
<dbReference type="Gene3D" id="1.10.1320.10">
    <property type="entry name" value="DNA-directed RNA polymerase, N-terminal domain"/>
    <property type="match status" value="1"/>
</dbReference>
<dbReference type="GO" id="GO:0006390">
    <property type="term" value="P:mitochondrial transcription"/>
    <property type="evidence" value="ECO:0007669"/>
    <property type="project" value="TreeGrafter"/>
</dbReference>
<evidence type="ECO:0000259" key="11">
    <source>
        <dbReference type="SMART" id="SM01311"/>
    </source>
</evidence>
<evidence type="ECO:0000256" key="1">
    <source>
        <dbReference type="ARBA" id="ARBA00009493"/>
    </source>
</evidence>
<dbReference type="InterPro" id="IPR002092">
    <property type="entry name" value="DNA-dir_Rpol_phage-type"/>
</dbReference>
<dbReference type="InterPro" id="IPR043502">
    <property type="entry name" value="DNA/RNA_pol_sf"/>
</dbReference>
<dbReference type="InterPro" id="IPR046950">
    <property type="entry name" value="DNA-dir_Rpol_C_phage-type"/>
</dbReference>
<evidence type="ECO:0000256" key="9">
    <source>
        <dbReference type="PROSITE-ProRule" id="PRU00708"/>
    </source>
</evidence>
<keyword evidence="7 10" id="KW-0804">Transcription</keyword>
<dbReference type="SMART" id="SM01311">
    <property type="entry name" value="RPOL_N"/>
    <property type="match status" value="1"/>
</dbReference>
<dbReference type="AlphaFoldDB" id="A0AAD7ZJE8"/>
<dbReference type="PROSITE" id="PS00900">
    <property type="entry name" value="RNA_POL_PHAGE_1"/>
    <property type="match status" value="1"/>
</dbReference>
<reference evidence="12" key="1">
    <citation type="journal article" date="2023" name="IScience">
        <title>Live-bearing cockroach genome reveals convergent evolutionary mechanisms linked to viviparity in insects and beyond.</title>
        <authorList>
            <person name="Fouks B."/>
            <person name="Harrison M.C."/>
            <person name="Mikhailova A.A."/>
            <person name="Marchal E."/>
            <person name="English S."/>
            <person name="Carruthers M."/>
            <person name="Jennings E.C."/>
            <person name="Chiamaka E.L."/>
            <person name="Frigard R.A."/>
            <person name="Pippel M."/>
            <person name="Attardo G.M."/>
            <person name="Benoit J.B."/>
            <person name="Bornberg-Bauer E."/>
            <person name="Tobe S.S."/>
        </authorList>
    </citation>
    <scope>NUCLEOTIDE SEQUENCE</scope>
    <source>
        <strain evidence="12">Stay&amp;Tobe</strain>
    </source>
</reference>
<evidence type="ECO:0000313" key="12">
    <source>
        <dbReference type="EMBL" id="KAJ9581673.1"/>
    </source>
</evidence>
<sequence length="1243" mass="143039">MYRLLKLKRLYSFNSQVVTTPYFSQPVKHSCSFCNHSFLTKHSNDFNGSENALFMRFQSTNTHTAIQNAAKVKKKKTKRSKKKYAELVEVTETSSNQTKASVSRLKPNDLSQLVEQPDINLGQLYNLKKPSTTSIESPMNFMHTNALCSAISSDSGIASYQTDELHSDYETVSMVKEFNILESSKYEMLKNPELLEEALDDTIDETELKCKIIEDIDTSILEHPELEGQESSLEIEEINYDESSIETMSTIMPLAKNEEKENRSKKTAAKKPTFKTNIKPHQREAMAKVKLNELEKSAKEECLFRNLQSYLEVNCGFLNRAYFSLLYYHSRSKHSRIAVPTNEIVLFNTVLLGFAKKGNISKMEELYKILQKDNIFPNPQTFAAFFECISRLPASSENKELLKNYVNEMNHKEFSFRDIIQRSTFVSDQKDMVLKAIRRVDPKFRLSKPDIPDTCYSCSLLNELNLNKDKTFRSPAEDLLGKSELQRLAKKQLDIELNNYIHVKTIEKRKEPNETILQYREKLEAVQKGWQKTILEAFHKKVKILRAQHSQTFRNINVYPYLKVLDPQDYVEILMMEIRKLAEGSETYSPTTGHLYRDLGNQVRRRYEIKYKKTTGILEKVEKMYADYCNWYLDPKDCTNTREKWQHLIYGNPVDVMCMLIIEEKHWTPAVLTAVGKFLYSVIMKDIKIDVNLTKCNSKTENLLPAFYTLYRSHGRFFKEEIKPHPILGRLYRGAAQETLVFDVTTVPMVCPPVPWISINNGGYLVAKADLIRLTSASTQQWQVLKKTPQQQLYPSFDSLNQLGTIPWTVNEKVLDVIIEVFNSGGSNRLDIPEPPSSCPAPRKVTPEMSKAEKYQVFREKMFLRRHKADMYSLWCDALYRLSLANHFRKQIFWLPHNMDFRGRVYPCAPHLNHLGSDMARSLLCFAKGEPLGPKGLDWLKIHLVNLTGLKKRDPIDERLQYAEILMPEIIDSAENPLTGRMWWASSEEPWQTLACCVAIVEASKSENPENYICHFPVHQDGSCNGLQHYAALGRDKAGAESVNVTPAVRPQDVYSCVAALVERERSNDAAKGVKVAQVLEGYVLRKVIKQTVMTTVYGVTRFGGRLQIARQLKDMESFPREYIWQGSSYLVGKTFDSLQEMFTSTKEIQDWFTECARLISLVCGQNVEWVTPLGLPIVQPYSRPNKKLVKNAFPPNFIHSLDSSHMMLTSIFCERAGITFVSVHDCFWTHPSTVDIMNKGRQ</sequence>
<dbReference type="Pfam" id="PF14700">
    <property type="entry name" value="RPOL_N"/>
    <property type="match status" value="1"/>
</dbReference>
<dbReference type="Proteomes" id="UP001233999">
    <property type="component" value="Unassembled WGS sequence"/>
</dbReference>
<evidence type="ECO:0000313" key="13">
    <source>
        <dbReference type="Proteomes" id="UP001233999"/>
    </source>
</evidence>
<dbReference type="InterPro" id="IPR037159">
    <property type="entry name" value="RNA_POL_N_sf"/>
</dbReference>
<dbReference type="GO" id="GO:0003899">
    <property type="term" value="F:DNA-directed RNA polymerase activity"/>
    <property type="evidence" value="ECO:0007669"/>
    <property type="project" value="UniProtKB-EC"/>
</dbReference>
<evidence type="ECO:0000256" key="8">
    <source>
        <dbReference type="ARBA" id="ARBA00048552"/>
    </source>
</evidence>
<name>A0AAD7ZJE8_DIPPU</name>
<dbReference type="Gene3D" id="1.25.40.10">
    <property type="entry name" value="Tetratricopeptide repeat domain"/>
    <property type="match status" value="1"/>
</dbReference>
<dbReference type="PROSITE" id="PS00489">
    <property type="entry name" value="RNA_POL_PHAGE_2"/>
    <property type="match status" value="1"/>
</dbReference>
<keyword evidence="5 10" id="KW-0548">Nucleotidyltransferase</keyword>
<dbReference type="GO" id="GO:0071897">
    <property type="term" value="P:DNA biosynthetic process"/>
    <property type="evidence" value="ECO:0007669"/>
    <property type="project" value="UniProtKB-ARBA"/>
</dbReference>
<dbReference type="EC" id="2.7.7.6" evidence="2 10"/>
<dbReference type="PANTHER" id="PTHR10102">
    <property type="entry name" value="DNA-DIRECTED RNA POLYMERASE, MITOCHONDRIAL"/>
    <property type="match status" value="1"/>
</dbReference>
<feature type="repeat" description="PPR" evidence="9">
    <location>
        <begin position="343"/>
        <end position="377"/>
    </location>
</feature>
<dbReference type="GO" id="GO:0001018">
    <property type="term" value="F:mitochondrial promoter sequence-specific DNA binding"/>
    <property type="evidence" value="ECO:0007669"/>
    <property type="project" value="TreeGrafter"/>
</dbReference>
<evidence type="ECO:0000256" key="7">
    <source>
        <dbReference type="ARBA" id="ARBA00023163"/>
    </source>
</evidence>
<dbReference type="PROSITE" id="PS51375">
    <property type="entry name" value="PPR"/>
    <property type="match status" value="1"/>
</dbReference>
<keyword evidence="13" id="KW-1185">Reference proteome</keyword>
<evidence type="ECO:0000256" key="4">
    <source>
        <dbReference type="ARBA" id="ARBA00022679"/>
    </source>
</evidence>
<dbReference type="Gene3D" id="1.10.150.20">
    <property type="entry name" value="5' to 3' exonuclease, C-terminal subdomain"/>
    <property type="match status" value="1"/>
</dbReference>